<name>A0AAD6N115_9EURO</name>
<accession>A0AAD6N115</accession>
<dbReference type="AlphaFoldDB" id="A0AAD6N115"/>
<dbReference type="Proteomes" id="UP001215712">
    <property type="component" value="Unassembled WGS sequence"/>
</dbReference>
<keyword evidence="1" id="KW-0519">Myristate</keyword>
<evidence type="ECO:0000256" key="3">
    <source>
        <dbReference type="ARBA" id="ARBA00023288"/>
    </source>
</evidence>
<reference evidence="5" key="1">
    <citation type="journal article" date="2023" name="IMA Fungus">
        <title>Comparative genomic study of the Penicillium genus elucidates a diverse pangenome and 15 lateral gene transfer events.</title>
        <authorList>
            <person name="Petersen C."/>
            <person name="Sorensen T."/>
            <person name="Nielsen M.R."/>
            <person name="Sondergaard T.E."/>
            <person name="Sorensen J.L."/>
            <person name="Fitzpatrick D.A."/>
            <person name="Frisvad J.C."/>
            <person name="Nielsen K.L."/>
        </authorList>
    </citation>
    <scope>NUCLEOTIDE SEQUENCE</scope>
    <source>
        <strain evidence="5">IBT 17514</strain>
    </source>
</reference>
<dbReference type="Pfam" id="PF15811">
    <property type="entry name" value="SVIP"/>
    <property type="match status" value="1"/>
</dbReference>
<feature type="compositionally biased region" description="Polar residues" evidence="4">
    <location>
        <begin position="1"/>
        <end position="12"/>
    </location>
</feature>
<sequence length="128" mass="13029">MGNICSRSSNNDPDAFAGPGHVVGTSPNSNPAPRASVPTKANWKSTPGRTVGESAGSGPQGGADEARSNAAIAAQKRAETASSANKGKLGAKLAADKAKTQNQTLNEASRDERAARDADKAAEARQWS</sequence>
<dbReference type="InterPro" id="IPR031632">
    <property type="entry name" value="SVIP"/>
</dbReference>
<proteinExistence type="predicted"/>
<evidence type="ECO:0000256" key="4">
    <source>
        <dbReference type="SAM" id="MobiDB-lite"/>
    </source>
</evidence>
<keyword evidence="2" id="KW-0564">Palmitate</keyword>
<feature type="compositionally biased region" description="Low complexity" evidence="4">
    <location>
        <begin position="84"/>
        <end position="93"/>
    </location>
</feature>
<evidence type="ECO:0000313" key="5">
    <source>
        <dbReference type="EMBL" id="KAJ5740771.1"/>
    </source>
</evidence>
<gene>
    <name evidence="5" type="ORF">N7493_000643</name>
</gene>
<evidence type="ECO:0000256" key="2">
    <source>
        <dbReference type="ARBA" id="ARBA00023139"/>
    </source>
</evidence>
<organism evidence="5 6">
    <name type="scientific">Penicillium malachiteum</name>
    <dbReference type="NCBI Taxonomy" id="1324776"/>
    <lineage>
        <taxon>Eukaryota</taxon>
        <taxon>Fungi</taxon>
        <taxon>Dikarya</taxon>
        <taxon>Ascomycota</taxon>
        <taxon>Pezizomycotina</taxon>
        <taxon>Eurotiomycetes</taxon>
        <taxon>Eurotiomycetidae</taxon>
        <taxon>Eurotiales</taxon>
        <taxon>Aspergillaceae</taxon>
        <taxon>Penicillium</taxon>
    </lineage>
</organism>
<keyword evidence="3" id="KW-0449">Lipoprotein</keyword>
<evidence type="ECO:0000256" key="1">
    <source>
        <dbReference type="ARBA" id="ARBA00022707"/>
    </source>
</evidence>
<feature type="region of interest" description="Disordered" evidence="4">
    <location>
        <begin position="1"/>
        <end position="128"/>
    </location>
</feature>
<protein>
    <submittedName>
        <fullName evidence="5">Uncharacterized protein</fullName>
    </submittedName>
</protein>
<dbReference type="EMBL" id="JAQJAN010000001">
    <property type="protein sequence ID" value="KAJ5740771.1"/>
    <property type="molecule type" value="Genomic_DNA"/>
</dbReference>
<feature type="compositionally biased region" description="Basic and acidic residues" evidence="4">
    <location>
        <begin position="108"/>
        <end position="128"/>
    </location>
</feature>
<reference evidence="5" key="2">
    <citation type="submission" date="2023-01" db="EMBL/GenBank/DDBJ databases">
        <authorList>
            <person name="Petersen C."/>
        </authorList>
    </citation>
    <scope>NUCLEOTIDE SEQUENCE</scope>
    <source>
        <strain evidence="5">IBT 17514</strain>
    </source>
</reference>
<comment type="caution">
    <text evidence="5">The sequence shown here is derived from an EMBL/GenBank/DDBJ whole genome shotgun (WGS) entry which is preliminary data.</text>
</comment>
<keyword evidence="6" id="KW-1185">Reference proteome</keyword>
<evidence type="ECO:0000313" key="6">
    <source>
        <dbReference type="Proteomes" id="UP001215712"/>
    </source>
</evidence>